<evidence type="ECO:0000256" key="1">
    <source>
        <dbReference type="ARBA" id="ARBA00004192"/>
    </source>
</evidence>
<keyword evidence="14" id="KW-0378">Hydrolase</keyword>
<keyword evidence="17" id="KW-0693">Viral RNA replication</keyword>
<dbReference type="EMBL" id="MN607595">
    <property type="protein sequence ID" value="QIQ19229.1"/>
    <property type="molecule type" value="Viral_cRNA"/>
</dbReference>
<reference evidence="34" key="2">
    <citation type="journal article" date="2021" name="Viruses">
        <title>Characterization of Novel Rhabdoviruses in Chinese Bats.</title>
        <authorList>
            <person name="Luo D.-S."/>
            <person name="Li B."/>
            <person name="Shen X.-R."/>
            <person name="Jiang R.-D."/>
            <person name="Zhu Y."/>
            <person name="Wu J."/>
            <person name="Fan Y."/>
            <person name="Bourhy H."/>
            <person name="Hu B."/>
            <person name="Ge X.-Y."/>
            <person name="Shi Z.-L."/>
            <person name="Dacheux L."/>
        </authorList>
    </citation>
    <scope>NUCLEOTIDE SEQUENCE</scope>
    <source>
        <strain evidence="33">D170001</strain>
        <strain evidence="34">D170022</strain>
    </source>
</reference>
<dbReference type="GO" id="GO:0004482">
    <property type="term" value="F:mRNA 5'-cap (guanine-N7-)-methyltransferase activity"/>
    <property type="evidence" value="ECO:0007669"/>
    <property type="project" value="InterPro"/>
</dbReference>
<dbReference type="Pfam" id="PF14314">
    <property type="entry name" value="Methyltrans_Mon_2nd"/>
    <property type="match status" value="1"/>
</dbReference>
<evidence type="ECO:0000313" key="34">
    <source>
        <dbReference type="EMBL" id="QIQ19234.1"/>
    </source>
</evidence>
<keyword evidence="10" id="KW-0808">Transferase</keyword>
<dbReference type="NCBIfam" id="TIGR04198">
    <property type="entry name" value="paramyx_RNAcap"/>
    <property type="match status" value="1"/>
</dbReference>
<comment type="subcellular location">
    <subcellularLocation>
        <location evidence="1">Host cytoplasm</location>
    </subcellularLocation>
    <subcellularLocation>
        <location evidence="2">Virion</location>
    </subcellularLocation>
</comment>
<dbReference type="InterPro" id="IPR014023">
    <property type="entry name" value="Mononeg_RNA_pol_cat"/>
</dbReference>
<dbReference type="EC" id="2.1.1.375" evidence="23"/>
<evidence type="ECO:0000256" key="21">
    <source>
        <dbReference type="ARBA" id="ARBA00024494"/>
    </source>
</evidence>
<name>A0A7S5S1H8_9RHAB</name>
<dbReference type="EC" id="2.7.7.48" evidence="4"/>
<gene>
    <name evidence="34" type="primary">L</name>
</gene>
<evidence type="ECO:0000256" key="6">
    <source>
        <dbReference type="ARBA" id="ARBA00018602"/>
    </source>
</evidence>
<evidence type="ECO:0000256" key="24">
    <source>
        <dbReference type="ARBA" id="ARBA00030285"/>
    </source>
</evidence>
<keyword evidence="19" id="KW-1035">Host cytoplasm</keyword>
<comment type="catalytic activity">
    <reaction evidence="21">
        <text>a 5'-end triphospho-adenylyl-adenylyl-cytidylyl-adenosine in mRNA + GDP + H(+) = a 5'-end (5'-triphosphoguanosine)-adenylyl-adenylyl-cytidylyl-adenosine in mRNA + diphosphate</text>
        <dbReference type="Rhea" id="RHEA:65436"/>
        <dbReference type="Rhea" id="RHEA-COMP:16797"/>
        <dbReference type="Rhea" id="RHEA-COMP:16799"/>
        <dbReference type="ChEBI" id="CHEBI:15378"/>
        <dbReference type="ChEBI" id="CHEBI:33019"/>
        <dbReference type="ChEBI" id="CHEBI:58189"/>
        <dbReference type="ChEBI" id="CHEBI:156484"/>
        <dbReference type="ChEBI" id="CHEBI:156503"/>
        <dbReference type="EC" id="2.7.7.88"/>
    </reaction>
</comment>
<dbReference type="InterPro" id="IPR025786">
    <property type="entry name" value="Mononega_L_MeTrfase"/>
</dbReference>
<comment type="catalytic activity">
    <reaction evidence="28">
        <text>a 5'-end (5'-triphosphoguanosine)-adenylyl-adenylyl-cytidylyl-adenosine in mRNA + 2 S-adenosyl-L-methionine = a 5'-end (N(7)-methyl 5'-triphosphoguanosine)-(2'-O-methyladenylyl)-adenylyl-cytidylyl-adenosine in mRNA + 2 S-adenosyl-L-homocysteine + H(+)</text>
        <dbReference type="Rhea" id="RHEA:65376"/>
        <dbReference type="Rhea" id="RHEA-COMP:16797"/>
        <dbReference type="Rhea" id="RHEA-COMP:16798"/>
        <dbReference type="ChEBI" id="CHEBI:15378"/>
        <dbReference type="ChEBI" id="CHEBI:57856"/>
        <dbReference type="ChEBI" id="CHEBI:59789"/>
        <dbReference type="ChEBI" id="CHEBI:156483"/>
        <dbReference type="ChEBI" id="CHEBI:156484"/>
        <dbReference type="EC" id="2.1.1.375"/>
    </reaction>
</comment>
<comment type="similarity">
    <text evidence="3">Belongs to the rhabdoviridae protein L family.</text>
</comment>
<evidence type="ECO:0000256" key="15">
    <source>
        <dbReference type="ARBA" id="ARBA00022840"/>
    </source>
</evidence>
<evidence type="ECO:0000256" key="7">
    <source>
        <dbReference type="ARBA" id="ARBA00022484"/>
    </source>
</evidence>
<keyword evidence="9" id="KW-0507">mRNA processing</keyword>
<evidence type="ECO:0000313" key="33">
    <source>
        <dbReference type="EMBL" id="QIQ19229.1"/>
    </source>
</evidence>
<dbReference type="Pfam" id="PF00946">
    <property type="entry name" value="Mononeg_RNA_pol"/>
    <property type="match status" value="1"/>
</dbReference>
<keyword evidence="8" id="KW-0489">Methyltransferase</keyword>
<comment type="subunit">
    <text evidence="30">May form homodimer. Interacts with the P protein; the association of P and L forms the polymerase complex, positions it on the template and allows to package the L polymerase in the virion, since P acts as a bridge between N and L. L binds loosely to N and is further bridged by the P protein, which interacts with L and N oligomers simultaneously.</text>
</comment>
<dbReference type="GO" id="GO:0044423">
    <property type="term" value="C:virion component"/>
    <property type="evidence" value="ECO:0007669"/>
    <property type="project" value="UniProtKB-KW"/>
</dbReference>
<dbReference type="Pfam" id="PF21081">
    <property type="entry name" value="Methyltrans_Mon_3rd"/>
    <property type="match status" value="1"/>
</dbReference>
<evidence type="ECO:0000256" key="22">
    <source>
        <dbReference type="ARBA" id="ARBA00024499"/>
    </source>
</evidence>
<dbReference type="InterPro" id="IPR039736">
    <property type="entry name" value="L_poly_C"/>
</dbReference>
<dbReference type="PROSITE" id="PS51590">
    <property type="entry name" value="SAM_MT_MNV_L"/>
    <property type="match status" value="1"/>
</dbReference>
<dbReference type="EMBL" id="MN607596">
    <property type="protein sequence ID" value="QIQ19234.1"/>
    <property type="molecule type" value="Viral_cRNA"/>
</dbReference>
<dbReference type="GO" id="GO:0003968">
    <property type="term" value="F:RNA-directed RNA polymerase activity"/>
    <property type="evidence" value="ECO:0007669"/>
    <property type="project" value="UniProtKB-KW"/>
</dbReference>
<evidence type="ECO:0000256" key="3">
    <source>
        <dbReference type="ARBA" id="ARBA00006874"/>
    </source>
</evidence>
<comment type="catalytic activity">
    <reaction evidence="22">
        <text>a 5'-end (5'-triphosphoguanosine)-(2'-O-methyladenylyl)-adenylyl-cytidylyl-adenosine in mRNA + S-adenosyl-L-methionine = a 5'-end (N(7)-methyl 5'-triphosphoguanosine)-(2'-O-methyladenylyl)-adenylyl-cytidylyl-adenosine in mRNA + S-adenosyl-L-homocysteine</text>
        <dbReference type="Rhea" id="RHEA:65440"/>
        <dbReference type="Rhea" id="RHEA-COMP:16798"/>
        <dbReference type="Rhea" id="RHEA-COMP:16801"/>
        <dbReference type="ChEBI" id="CHEBI:57856"/>
        <dbReference type="ChEBI" id="CHEBI:59789"/>
        <dbReference type="ChEBI" id="CHEBI:156482"/>
        <dbReference type="ChEBI" id="CHEBI:156483"/>
    </reaction>
</comment>
<evidence type="ECO:0000256" key="27">
    <source>
        <dbReference type="ARBA" id="ARBA00047332"/>
    </source>
</evidence>
<evidence type="ECO:0000256" key="8">
    <source>
        <dbReference type="ARBA" id="ARBA00022603"/>
    </source>
</evidence>
<evidence type="ECO:0000256" key="11">
    <source>
        <dbReference type="ARBA" id="ARBA00022691"/>
    </source>
</evidence>
<organism evidence="34">
    <name type="scientific">Yinshui bat virus</name>
    <dbReference type="NCBI Taxonomy" id="2716754"/>
    <lineage>
        <taxon>Viruses</taxon>
        <taxon>Riboviria</taxon>
        <taxon>Orthornavirae</taxon>
        <taxon>Negarnaviricota</taxon>
        <taxon>Haploviricotina</taxon>
        <taxon>Monjiviricetes</taxon>
        <taxon>Mononegavirales</taxon>
        <taxon>Rhabdoviridae</taxon>
        <taxon>Alpharhabdovirinae</taxon>
        <taxon>Vesiculovirus</taxon>
        <taxon>Vesiculovirus yinshui</taxon>
    </lineage>
</organism>
<accession>A0A7S5S1H8</accession>
<evidence type="ECO:0000256" key="17">
    <source>
        <dbReference type="ARBA" id="ARBA00022953"/>
    </source>
</evidence>
<keyword evidence="7" id="KW-0696">RNA-directed RNA polymerase</keyword>
<dbReference type="Pfam" id="PF14318">
    <property type="entry name" value="Mononeg_mRNAcap"/>
    <property type="match status" value="1"/>
</dbReference>
<keyword evidence="15" id="KW-0067">ATP-binding</keyword>
<evidence type="ECO:0000256" key="28">
    <source>
        <dbReference type="ARBA" id="ARBA00047370"/>
    </source>
</evidence>
<evidence type="ECO:0000256" key="23">
    <source>
        <dbReference type="ARBA" id="ARBA00026099"/>
    </source>
</evidence>
<dbReference type="EC" id="2.7.7.88" evidence="5"/>
<dbReference type="GO" id="GO:0005524">
    <property type="term" value="F:ATP binding"/>
    <property type="evidence" value="ECO:0007669"/>
    <property type="project" value="UniProtKB-KW"/>
</dbReference>
<dbReference type="InterPro" id="IPR026890">
    <property type="entry name" value="Mononeg_mRNAcap"/>
</dbReference>
<evidence type="ECO:0000256" key="29">
    <source>
        <dbReference type="ARBA" id="ARBA00048548"/>
    </source>
</evidence>
<evidence type="ECO:0000256" key="4">
    <source>
        <dbReference type="ARBA" id="ARBA00012494"/>
    </source>
</evidence>
<dbReference type="PIRSF" id="PIRSF037546">
    <property type="entry name" value="RNA_pol_RhabdoV_sub"/>
    <property type="match status" value="1"/>
</dbReference>
<evidence type="ECO:0000256" key="19">
    <source>
        <dbReference type="ARBA" id="ARBA00023200"/>
    </source>
</evidence>
<evidence type="ECO:0000256" key="10">
    <source>
        <dbReference type="ARBA" id="ARBA00022679"/>
    </source>
</evidence>
<evidence type="ECO:0000256" key="14">
    <source>
        <dbReference type="ARBA" id="ARBA00022801"/>
    </source>
</evidence>
<evidence type="ECO:0000256" key="26">
    <source>
        <dbReference type="ARBA" id="ARBA00031012"/>
    </source>
</evidence>
<keyword evidence="11" id="KW-0949">S-adenosyl-L-methionine</keyword>
<keyword evidence="12" id="KW-0548">Nucleotidyltransferase</keyword>
<keyword evidence="18" id="KW-0506">mRNA capping</keyword>
<evidence type="ECO:0000256" key="20">
    <source>
        <dbReference type="ARBA" id="ARBA00023268"/>
    </source>
</evidence>
<dbReference type="PROSITE" id="PS50526">
    <property type="entry name" value="RDRP_SSRNA_NEG_NONSEG"/>
    <property type="match status" value="1"/>
</dbReference>
<evidence type="ECO:0000256" key="5">
    <source>
        <dbReference type="ARBA" id="ARBA00012582"/>
    </source>
</evidence>
<dbReference type="InterPro" id="IPR048398">
    <property type="entry name" value="Methyltrans_Mon_C"/>
</dbReference>
<dbReference type="InterPro" id="IPR048397">
    <property type="entry name" value="Methyltrans_Mon_CD"/>
</dbReference>
<evidence type="ECO:0000256" key="18">
    <source>
        <dbReference type="ARBA" id="ARBA00023042"/>
    </source>
</evidence>
<protein>
    <recommendedName>
        <fullName evidence="6">RNA-directed RNA polymerase L</fullName>
        <ecNumber evidence="23">2.1.1.375</ecNumber>
        <ecNumber evidence="4">2.7.7.48</ecNumber>
        <ecNumber evidence="5">2.7.7.88</ecNumber>
    </recommendedName>
    <alternativeName>
        <fullName evidence="24">Large structural protein</fullName>
    </alternativeName>
    <alternativeName>
        <fullName evidence="26">Replicase</fullName>
    </alternativeName>
    <alternativeName>
        <fullName evidence="25">Transcriptase</fullName>
    </alternativeName>
</protein>
<evidence type="ECO:0000256" key="25">
    <source>
        <dbReference type="ARBA" id="ARBA00030436"/>
    </source>
</evidence>
<evidence type="ECO:0000256" key="12">
    <source>
        <dbReference type="ARBA" id="ARBA00022695"/>
    </source>
</evidence>
<evidence type="ECO:0000256" key="9">
    <source>
        <dbReference type="ARBA" id="ARBA00022664"/>
    </source>
</evidence>
<evidence type="ECO:0000259" key="32">
    <source>
        <dbReference type="PROSITE" id="PS51590"/>
    </source>
</evidence>
<dbReference type="Pfam" id="PF21080">
    <property type="entry name" value="Methyltrans_Mon_1st"/>
    <property type="match status" value="1"/>
</dbReference>
<evidence type="ECO:0000256" key="13">
    <source>
        <dbReference type="ARBA" id="ARBA00022741"/>
    </source>
</evidence>
<reference evidence="34" key="1">
    <citation type="submission" date="2019-10" db="EMBL/GenBank/DDBJ databases">
        <authorList>
            <person name="Luo D."/>
            <person name="Dacheux L."/>
            <person name="Bourhy H."/>
            <person name="Shi Z."/>
            <person name="Zhu Y."/>
            <person name="Li B."/>
            <person name="Shen X."/>
            <person name="Zohaib A."/>
            <person name="Fan Y."/>
            <person name="Jiang R."/>
        </authorList>
    </citation>
    <scope>NUCLEOTIDE SEQUENCE</scope>
    <source>
        <strain evidence="33">D170001</strain>
        <strain evidence="34">D170022</strain>
    </source>
</reference>
<evidence type="ECO:0000259" key="31">
    <source>
        <dbReference type="PROSITE" id="PS50526"/>
    </source>
</evidence>
<proteinExistence type="inferred from homology"/>
<sequence length="2104" mass="239559">MDPMFQDQDTFLPTEEDFVPLDFFDKEDRITFLNSYDYNLNSPLLSDDVEYLIKRCQGNPVPLIWKNKRWDDVLKILESYSIDWILPTDHHSWFANWIEQPPTSVREARAFLENVDHDSEETFIMIRSFLEGWVGESPRYPSRLKPEPPNIILSLLQKFLDLHRITLMMNQTGPTELEALTKRFKWTKHQDGWSRKFPSIGHVVICQGFLIAPNDNLVVDRNFMLMIKDTTVARLQTLISMMGRLDDKFKPSDIGKMTQFYTIGDEILLKCGNKGYDILKMVEPICNLRLTQLAREYRPLIPDFPEFKVHVETTIQDFCQTTVLSQELYAFICSEENVEMVLTYYGAFRHWGHPYICYKTGLQKLYDQVTMPKAIDKRYAAKLASDLAKMVLHKMFQEHKRWYVIKESVPSDHPFYHHVQNCTWPTGVQIQDFGDHWHELPLTRCFEIPDLIDPSIIYADKSHSMDRSAILQHVSRSPYRPIPTLKVMKSVIDKPATNWPEFLQEVNDYGLTPEDLVIGLKAKERELKTSGRFFSLMSWRLREYFVITEYLIKTHFVPLFHGLTMADDLTSVMKKMMDTSSGQGRDDYTKVTIANHIDYEKWNNHQRGDANNPVFRVMGQFLGYPNLISRTHEFFEKSLIYYNQRPDLMAVVDGTLVNKTNELVCWNGQAGGLEGLRQKGWSIVNLLVIARESRIRNTSVKTLAQGDNQVICTHYKLRDFKDETELRLLLEQIKLNNEAIMRSIEEGTHRLGLLINKDETIQSADYLNYGKVPIFRGLIRGLECKRWSRVTCVTNDQLPTCANLMSSVSTNALTVAHFDVNPLNAMNHFNFFGNFVRLLMEMHNPAMRTALSYTNLNYKTFRFKMAVLYLDPSIGGVCGTALSRFLIRSFPDPVTESLSFWKFIHDHTTDPQLRELACDFGNPKIALFRPDHIEKLLEDPTSLNIAMGMSPSNLIKTKIKENLVQSRHTITNEIIRDAVIHIHQDDEELRNFLWSIDPLFPRFLSEFKSGTFMGVAAGVVSLFQNSRTVRAVFKKKMSSELDRLIYDSELSSLLHLCGERVQIKKSIWSCSSSHADYLRRLSWGRPVIGTTIPHPLEMHGRGHRSGGIGLDCPRSGFDYISVHCLGGLKNALLSRGSMAAYIGSKTSESTSILQPWERDTKIPLIKRATRLRDAIHWFIDPHSNLALSIMNNLSALTGEKWATAVEGFKRTGSALHRFTTTRMSHGGFAAQSPACLTRLLATTDTMRELNHKNYDFMYQASLLYSQMSVTVEFRRSERDSVSHFHISCLDCLREIQEPTLNSNRTYNPRDVSTILTRWKNSSSEWGKQHPKVNPMLKDWTKLKNSEKSFHLGRAISFLFGELVNQSSSKSDDSSIFPLSIQHHIRGGPFLSGMLDGLVRASACQVVHRRTLQTLHRPANALYGGVIYLIDKISASPQFGNLCRAGPLRQALDRVPHKIPPSYPTSNSDMGLSIRTYFGHQCKKLEKGEYNTTYPDLWIFSDTATLGFAGPFALSTHLVKLLYQPSLNKTAITKLRSLSLVSSALRSEDISPDACDSIFMAKLFLCTEEIRHAAKMIPVLPPEPSGSFPKWGPETSGSISKFLVTFAPSRSPNNLPLPPRIQDPLISGLRLGQLPTGAHYKVRSLIRSFNIHYRDFICGGDGSGGMTAALLRMSPLSRCIFNSLLVFDDVSMRGSSPDPPSALETIENPESRCVNYDKCWEDPSDLSIRETWECFLNYKRKYKLNINLMVFDMEANDPQIPLLISKCLRAYASLLMDKSSTVIFKTYGTILSTQKSNPLTVLGPIFDKVYLTQTMLSSSHTSEIYLVCSGLSTDSHKCHPIWNDMSVWWEGLYAFQSNQDEFERAQKVRKLKLLSGIPRLFLPDEWQLLRTLLQIANVPGGVSYTVTDLLSCHKIKPADFILALMGVISYYSIDHIRLSDEPPGPPSDGLSSNMASALIGLGFAYSIMYGSSTLYDHLLLGNNTAIAIRISIQANQNKYSLSWSTKGSCRYAKDCRMASKQANIGQWIRLIVGFYPTEEPLGKINKRDVERIFQLCSSKLTLASIKRRTGIIQILQGDLDSVDLSVPIAIAGTKESQDHAWRGDF</sequence>
<feature type="domain" description="RdRp catalytic" evidence="31">
    <location>
        <begin position="591"/>
        <end position="777"/>
    </location>
</feature>
<evidence type="ECO:0000256" key="2">
    <source>
        <dbReference type="ARBA" id="ARBA00004328"/>
    </source>
</evidence>
<dbReference type="InterPro" id="IPR017234">
    <property type="entry name" value="RNA-dir_pol_rhabdovirus"/>
</dbReference>
<comment type="catalytic activity">
    <reaction evidence="29">
        <text>GTP + H2O = GDP + phosphate + H(+)</text>
        <dbReference type="Rhea" id="RHEA:19669"/>
        <dbReference type="ChEBI" id="CHEBI:15377"/>
        <dbReference type="ChEBI" id="CHEBI:15378"/>
        <dbReference type="ChEBI" id="CHEBI:37565"/>
        <dbReference type="ChEBI" id="CHEBI:43474"/>
        <dbReference type="ChEBI" id="CHEBI:58189"/>
    </reaction>
</comment>
<keyword evidence="16" id="KW-0946">Virion</keyword>
<dbReference type="GO" id="GO:0030430">
    <property type="term" value="C:host cell cytoplasm"/>
    <property type="evidence" value="ECO:0007669"/>
    <property type="project" value="UniProtKB-SubCell"/>
</dbReference>
<comment type="catalytic activity">
    <reaction evidence="27">
        <text>a 5'-end (5'-triphosphoguanosine)-adenylyl-adenylyl-cytidylyl-adenosine in mRNA + S-adenosyl-L-methionine = a 5'-end (5'-triphosphoguanosine)-(2'-O-methyladenylyl)-adenylyl-cytidylyl-adenosine in mRNA + S-adenosyl-L-homocysteine + H(+)</text>
        <dbReference type="Rhea" id="RHEA:65380"/>
        <dbReference type="Rhea" id="RHEA-COMP:16797"/>
        <dbReference type="Rhea" id="RHEA-COMP:16801"/>
        <dbReference type="ChEBI" id="CHEBI:15378"/>
        <dbReference type="ChEBI" id="CHEBI:57856"/>
        <dbReference type="ChEBI" id="CHEBI:59789"/>
        <dbReference type="ChEBI" id="CHEBI:156482"/>
        <dbReference type="ChEBI" id="CHEBI:156484"/>
    </reaction>
</comment>
<evidence type="ECO:0000256" key="30">
    <source>
        <dbReference type="ARBA" id="ARBA00050006"/>
    </source>
</evidence>
<evidence type="ECO:0000256" key="16">
    <source>
        <dbReference type="ARBA" id="ARBA00022844"/>
    </source>
</evidence>
<feature type="domain" description="Mononegavirus-type SAM-dependent 2'-O-MTase" evidence="32">
    <location>
        <begin position="1629"/>
        <end position="1826"/>
    </location>
</feature>
<keyword evidence="20" id="KW-0511">Multifunctional enzyme</keyword>
<keyword evidence="13" id="KW-0547">Nucleotide-binding</keyword>
<dbReference type="GO" id="GO:0016787">
    <property type="term" value="F:hydrolase activity"/>
    <property type="evidence" value="ECO:0007669"/>
    <property type="project" value="UniProtKB-KW"/>
</dbReference>
<dbReference type="InterPro" id="IPR039530">
    <property type="entry name" value="L_methyltransferase_rhabdo"/>
</dbReference>